<name>A0A173LQR1_9ACTN</name>
<dbReference type="SUPFAM" id="SSF53597">
    <property type="entry name" value="Dihydrofolate reductase-like"/>
    <property type="match status" value="1"/>
</dbReference>
<reference evidence="2 3" key="1">
    <citation type="submission" date="2016-06" db="EMBL/GenBank/DDBJ databases">
        <title>Complete genome sequence of a saline-alkali tolerant type strain Dietzia timorensis ID05-A0528T.</title>
        <authorList>
            <person name="Wu X."/>
        </authorList>
    </citation>
    <scope>NUCLEOTIDE SEQUENCE [LARGE SCALE GENOMIC DNA]</scope>
    <source>
        <strain evidence="2 3">ID05-A0528</strain>
    </source>
</reference>
<dbReference type="InterPro" id="IPR024072">
    <property type="entry name" value="DHFR-like_dom_sf"/>
</dbReference>
<proteinExistence type="predicted"/>
<gene>
    <name evidence="2" type="ORF">BJL86_3320</name>
</gene>
<dbReference type="Gene3D" id="3.40.430.10">
    <property type="entry name" value="Dihydrofolate Reductase, subunit A"/>
    <property type="match status" value="1"/>
</dbReference>
<accession>A0A173LQR1</accession>
<dbReference type="InterPro" id="IPR002734">
    <property type="entry name" value="RibDG_C"/>
</dbReference>
<dbReference type="RefSeq" id="WP_067470872.1">
    <property type="nucleotide sequence ID" value="NZ_CP015961.1"/>
</dbReference>
<keyword evidence="3" id="KW-1185">Reference proteome</keyword>
<protein>
    <recommendedName>
        <fullName evidence="1">Bacterial bifunctional deaminase-reductase C-terminal domain-containing protein</fullName>
    </recommendedName>
</protein>
<dbReference type="GO" id="GO:0009231">
    <property type="term" value="P:riboflavin biosynthetic process"/>
    <property type="evidence" value="ECO:0007669"/>
    <property type="project" value="InterPro"/>
</dbReference>
<evidence type="ECO:0000313" key="3">
    <source>
        <dbReference type="Proteomes" id="UP000186104"/>
    </source>
</evidence>
<dbReference type="Proteomes" id="UP000186104">
    <property type="component" value="Chromosome"/>
</dbReference>
<dbReference type="Pfam" id="PF01872">
    <property type="entry name" value="RibD_C"/>
    <property type="match status" value="1"/>
</dbReference>
<dbReference type="AlphaFoldDB" id="A0A173LQR1"/>
<dbReference type="OrthoDB" id="8419056at2"/>
<dbReference type="KEGG" id="dtm:BJL86_3320"/>
<dbReference type="GO" id="GO:0008703">
    <property type="term" value="F:5-amino-6-(5-phosphoribosylamino)uracil reductase activity"/>
    <property type="evidence" value="ECO:0007669"/>
    <property type="project" value="InterPro"/>
</dbReference>
<sequence>METSRPRVIANITLTLDGHTTGSAGADDMSCIAPYAVSDESRDHLVQMTDSMVAVMGRVGYEGFSGYWPQVCEDDAADPRDRTFAQWLDAVDKVVVSSTLNEPAQWKNTRISTASPEQTIRELRDVAEGDIRVLSSASLIRHLLEHDEIDELEITLAPEITAGGSSLFHPDIARSSKWRLQEATASGSGAVFLRYSLTTSGS</sequence>
<evidence type="ECO:0000259" key="1">
    <source>
        <dbReference type="Pfam" id="PF01872"/>
    </source>
</evidence>
<dbReference type="STRING" id="499555.BJL86_3320"/>
<organism evidence="2 3">
    <name type="scientific">Dietzia timorensis</name>
    <dbReference type="NCBI Taxonomy" id="499555"/>
    <lineage>
        <taxon>Bacteria</taxon>
        <taxon>Bacillati</taxon>
        <taxon>Actinomycetota</taxon>
        <taxon>Actinomycetes</taxon>
        <taxon>Mycobacteriales</taxon>
        <taxon>Dietziaceae</taxon>
        <taxon>Dietzia</taxon>
    </lineage>
</organism>
<dbReference type="EMBL" id="CP015961">
    <property type="protein sequence ID" value="ANI94079.1"/>
    <property type="molecule type" value="Genomic_DNA"/>
</dbReference>
<feature type="domain" description="Bacterial bifunctional deaminase-reductase C-terminal" evidence="1">
    <location>
        <begin position="6"/>
        <end position="191"/>
    </location>
</feature>
<evidence type="ECO:0000313" key="2">
    <source>
        <dbReference type="EMBL" id="ANI94079.1"/>
    </source>
</evidence>